<gene>
    <name evidence="1" type="ORF">ANCCAN_29440</name>
</gene>
<dbReference type="AlphaFoldDB" id="A0A368F1R2"/>
<dbReference type="EMBL" id="JOJR01016136">
    <property type="protein sequence ID" value="RCN24855.1"/>
    <property type="molecule type" value="Genomic_DNA"/>
</dbReference>
<keyword evidence="2" id="KW-1185">Reference proteome</keyword>
<accession>A0A368F1R2</accession>
<evidence type="ECO:0000313" key="1">
    <source>
        <dbReference type="EMBL" id="RCN24855.1"/>
    </source>
</evidence>
<feature type="non-terminal residue" evidence="1">
    <location>
        <position position="40"/>
    </location>
</feature>
<dbReference type="Proteomes" id="UP000252519">
    <property type="component" value="Unassembled WGS sequence"/>
</dbReference>
<organism evidence="1 2">
    <name type="scientific">Ancylostoma caninum</name>
    <name type="common">Dog hookworm</name>
    <dbReference type="NCBI Taxonomy" id="29170"/>
    <lineage>
        <taxon>Eukaryota</taxon>
        <taxon>Metazoa</taxon>
        <taxon>Ecdysozoa</taxon>
        <taxon>Nematoda</taxon>
        <taxon>Chromadorea</taxon>
        <taxon>Rhabditida</taxon>
        <taxon>Rhabditina</taxon>
        <taxon>Rhabditomorpha</taxon>
        <taxon>Strongyloidea</taxon>
        <taxon>Ancylostomatidae</taxon>
        <taxon>Ancylostomatinae</taxon>
        <taxon>Ancylostoma</taxon>
    </lineage>
</organism>
<comment type="caution">
    <text evidence="1">The sequence shown here is derived from an EMBL/GenBank/DDBJ whole genome shotgun (WGS) entry which is preliminary data.</text>
</comment>
<name>A0A368F1R2_ANCCA</name>
<protein>
    <submittedName>
        <fullName evidence="1">Uncharacterized protein</fullName>
    </submittedName>
</protein>
<evidence type="ECO:0000313" key="2">
    <source>
        <dbReference type="Proteomes" id="UP000252519"/>
    </source>
</evidence>
<reference evidence="1 2" key="1">
    <citation type="submission" date="2014-10" db="EMBL/GenBank/DDBJ databases">
        <title>Draft genome of the hookworm Ancylostoma caninum.</title>
        <authorList>
            <person name="Mitreva M."/>
        </authorList>
    </citation>
    <scope>NUCLEOTIDE SEQUENCE [LARGE SCALE GENOMIC DNA]</scope>
    <source>
        <strain evidence="1 2">Baltimore</strain>
    </source>
</reference>
<sequence length="40" mass="4530">MLHLPSRTLVKRNLSRAVLSVLQDLIACLEDGNEEMFTDT</sequence>
<proteinExistence type="predicted"/>